<keyword evidence="2" id="KW-1185">Reference proteome</keyword>
<name>A0A8J6J3K4_9FIRM</name>
<accession>A0A8J6J3K4</accession>
<dbReference type="RefSeq" id="WP_186853382.1">
    <property type="nucleotide sequence ID" value="NZ_JACOPO010000011.1"/>
</dbReference>
<dbReference type="AlphaFoldDB" id="A0A8J6J3K4"/>
<sequence length="143" mass="15964">MASSYTEHFQLNQWAAEDPVLREDFNADNAKLDKVIPRIVTGTYTGDGTADRTIYLGFRPKAVLLFPEDGTTCFYYCPPNYFTCQGGLILDGYPLRLKNDRCNIICAEITDTGFAVKIFSDQSKAANIATNRNGTVYHYLALA</sequence>
<gene>
    <name evidence="1" type="ORF">H8S11_12685</name>
</gene>
<proteinExistence type="predicted"/>
<dbReference type="Proteomes" id="UP000628736">
    <property type="component" value="Unassembled WGS sequence"/>
</dbReference>
<reference evidence="1" key="1">
    <citation type="submission" date="2020-08" db="EMBL/GenBank/DDBJ databases">
        <title>Genome public.</title>
        <authorList>
            <person name="Liu C."/>
            <person name="Sun Q."/>
        </authorList>
    </citation>
    <scope>NUCLEOTIDE SEQUENCE</scope>
    <source>
        <strain evidence="1">NSJ-23</strain>
    </source>
</reference>
<dbReference type="EMBL" id="JACOPO010000011">
    <property type="protein sequence ID" value="MBC5723664.1"/>
    <property type="molecule type" value="Genomic_DNA"/>
</dbReference>
<organism evidence="1 2">
    <name type="scientific">Flintibacter hominis</name>
    <dbReference type="NCBI Taxonomy" id="2763048"/>
    <lineage>
        <taxon>Bacteria</taxon>
        <taxon>Bacillati</taxon>
        <taxon>Bacillota</taxon>
        <taxon>Clostridia</taxon>
        <taxon>Eubacteriales</taxon>
        <taxon>Flintibacter</taxon>
    </lineage>
</organism>
<comment type="caution">
    <text evidence="1">The sequence shown here is derived from an EMBL/GenBank/DDBJ whole genome shotgun (WGS) entry which is preliminary data.</text>
</comment>
<evidence type="ECO:0000313" key="2">
    <source>
        <dbReference type="Proteomes" id="UP000628736"/>
    </source>
</evidence>
<protein>
    <submittedName>
        <fullName evidence="1">Uncharacterized protein</fullName>
    </submittedName>
</protein>
<evidence type="ECO:0000313" key="1">
    <source>
        <dbReference type="EMBL" id="MBC5723664.1"/>
    </source>
</evidence>